<reference evidence="1" key="2">
    <citation type="submission" date="2022-01" db="EMBL/GenBank/DDBJ databases">
        <authorList>
            <person name="Yamashiro T."/>
            <person name="Shiraishi A."/>
            <person name="Satake H."/>
            <person name="Nakayama K."/>
        </authorList>
    </citation>
    <scope>NUCLEOTIDE SEQUENCE</scope>
</reference>
<proteinExistence type="predicted"/>
<accession>A0ABQ5CYQ5</accession>
<protein>
    <submittedName>
        <fullName evidence="1">Uncharacterized protein</fullName>
    </submittedName>
</protein>
<organism evidence="1 2">
    <name type="scientific">Tanacetum coccineum</name>
    <dbReference type="NCBI Taxonomy" id="301880"/>
    <lineage>
        <taxon>Eukaryota</taxon>
        <taxon>Viridiplantae</taxon>
        <taxon>Streptophyta</taxon>
        <taxon>Embryophyta</taxon>
        <taxon>Tracheophyta</taxon>
        <taxon>Spermatophyta</taxon>
        <taxon>Magnoliopsida</taxon>
        <taxon>eudicotyledons</taxon>
        <taxon>Gunneridae</taxon>
        <taxon>Pentapetalae</taxon>
        <taxon>asterids</taxon>
        <taxon>campanulids</taxon>
        <taxon>Asterales</taxon>
        <taxon>Asteraceae</taxon>
        <taxon>Asteroideae</taxon>
        <taxon>Anthemideae</taxon>
        <taxon>Anthemidinae</taxon>
        <taxon>Tanacetum</taxon>
    </lineage>
</organism>
<dbReference type="EMBL" id="BQNB010014722">
    <property type="protein sequence ID" value="GJT31642.1"/>
    <property type="molecule type" value="Genomic_DNA"/>
</dbReference>
<sequence length="223" mass="25249">MTTESAIALAVATKSSNLEYHWADIFTRILHMENDSDIHSPRLGMKEYESQSHSNGLQDDTSCLSSSNKTFGSAFWLVELSAFCGDMISQATFWNVFLCFWSLCIRLEFCNPLHESEPLVVLDFPHYSRSDEQIYGLSDNGSQWEKSNCLSDVERTQANPIFRMLWTSCVCVCCINFFRSFHRVPPFSIPFTSSSSGTSSDLTRTKDTVVSWMNNASISPKLL</sequence>
<comment type="caution">
    <text evidence="1">The sequence shown here is derived from an EMBL/GenBank/DDBJ whole genome shotgun (WGS) entry which is preliminary data.</text>
</comment>
<evidence type="ECO:0000313" key="2">
    <source>
        <dbReference type="Proteomes" id="UP001151760"/>
    </source>
</evidence>
<dbReference type="Proteomes" id="UP001151760">
    <property type="component" value="Unassembled WGS sequence"/>
</dbReference>
<evidence type="ECO:0000313" key="1">
    <source>
        <dbReference type="EMBL" id="GJT31642.1"/>
    </source>
</evidence>
<name>A0ABQ5CYQ5_9ASTR</name>
<reference evidence="1" key="1">
    <citation type="journal article" date="2022" name="Int. J. Mol. Sci.">
        <title>Draft Genome of Tanacetum Coccineum: Genomic Comparison of Closely Related Tanacetum-Family Plants.</title>
        <authorList>
            <person name="Yamashiro T."/>
            <person name="Shiraishi A."/>
            <person name="Nakayama K."/>
            <person name="Satake H."/>
        </authorList>
    </citation>
    <scope>NUCLEOTIDE SEQUENCE</scope>
</reference>
<gene>
    <name evidence="1" type="ORF">Tco_0922061</name>
</gene>
<keyword evidence="2" id="KW-1185">Reference proteome</keyword>